<reference evidence="17 18" key="1">
    <citation type="submission" date="2013-03" db="EMBL/GenBank/DDBJ databases">
        <authorList>
            <person name="Warren W."/>
            <person name="Wilson R.K."/>
        </authorList>
    </citation>
    <scope>NUCLEOTIDE SEQUENCE</scope>
</reference>
<dbReference type="InterPro" id="IPR035300">
    <property type="entry name" value="L1_dsRBD"/>
</dbReference>
<evidence type="ECO:0000256" key="2">
    <source>
        <dbReference type="ARBA" id="ARBA00004604"/>
    </source>
</evidence>
<comment type="function">
    <text evidence="8">Nucleic acid-binding protein which is essential for retrotransposition of LINE-1 elements in the genome. Functions as a nucleic acid chaperone binding its own transcript and therefore preferentially mobilizing the transcript from which they are encoded.</text>
</comment>
<evidence type="ECO:0000259" key="16">
    <source>
        <dbReference type="Pfam" id="PF17490"/>
    </source>
</evidence>
<evidence type="ECO:0000256" key="11">
    <source>
        <dbReference type="ARBA" id="ARBA00076441"/>
    </source>
</evidence>
<dbReference type="FunFam" id="3.30.70.1820:FF:000002">
    <property type="entry name" value="LINE-1 retrotransposable element ORF1 protein"/>
    <property type="match status" value="1"/>
</dbReference>
<feature type="domain" description="L1 transposable element RRM" evidence="14">
    <location>
        <begin position="153"/>
        <end position="250"/>
    </location>
</feature>
<evidence type="ECO:0000256" key="6">
    <source>
        <dbReference type="ARBA" id="ARBA00023054"/>
    </source>
</evidence>
<evidence type="ECO:0000256" key="3">
    <source>
        <dbReference type="ARBA" id="ARBA00022490"/>
    </source>
</evidence>
<dbReference type="Pfam" id="PF02994">
    <property type="entry name" value="Transposase_22"/>
    <property type="match status" value="1"/>
</dbReference>
<dbReference type="Pfam" id="PF17489">
    <property type="entry name" value="Tnp_22_trimer"/>
    <property type="match status" value="1"/>
</dbReference>
<dbReference type="PANTHER" id="PTHR11505">
    <property type="entry name" value="L1 TRANSPOSABLE ELEMENT-RELATED"/>
    <property type="match status" value="1"/>
</dbReference>
<dbReference type="InterPro" id="IPR042566">
    <property type="entry name" value="L1_C"/>
</dbReference>
<feature type="region of interest" description="Disordered" evidence="13">
    <location>
        <begin position="124"/>
        <end position="143"/>
    </location>
</feature>
<dbReference type="Proteomes" id="UP000233100">
    <property type="component" value="Chromosome 17"/>
</dbReference>
<dbReference type="Gene3D" id="3.30.250.20">
    <property type="entry name" value="L1 transposable element, C-terminal domain"/>
    <property type="match status" value="1"/>
</dbReference>
<dbReference type="Pfam" id="PF17490">
    <property type="entry name" value="Tnp_22_dsRBD"/>
    <property type="match status" value="1"/>
</dbReference>
<proteinExistence type="inferred from homology"/>
<keyword evidence="4" id="KW-0547">Nucleotide-binding</keyword>
<keyword evidence="5" id="KW-0832">Ubl conjugation</keyword>
<dbReference type="GO" id="GO:0000166">
    <property type="term" value="F:nucleotide binding"/>
    <property type="evidence" value="ECO:0007669"/>
    <property type="project" value="UniProtKB-KW"/>
</dbReference>
<evidence type="ECO:0000313" key="18">
    <source>
        <dbReference type="Proteomes" id="UP000233100"/>
    </source>
</evidence>
<evidence type="ECO:0000256" key="13">
    <source>
        <dbReference type="SAM" id="MobiDB-lite"/>
    </source>
</evidence>
<feature type="domain" description="L1 transposable element trimerization" evidence="15">
    <location>
        <begin position="108"/>
        <end position="150"/>
    </location>
</feature>
<dbReference type="InterPro" id="IPR043636">
    <property type="entry name" value="L1_RRM_dom"/>
</dbReference>
<dbReference type="AlphaFoldDB" id="A0A7N9CR96"/>
<dbReference type="GeneTree" id="ENSGT01150000286955"/>
<evidence type="ECO:0000256" key="10">
    <source>
        <dbReference type="ARBA" id="ARBA00067412"/>
    </source>
</evidence>
<evidence type="ECO:0000256" key="9">
    <source>
        <dbReference type="ARBA" id="ARBA00061640"/>
    </source>
</evidence>
<evidence type="ECO:0000259" key="15">
    <source>
        <dbReference type="Pfam" id="PF17489"/>
    </source>
</evidence>
<feature type="compositionally biased region" description="Polar residues" evidence="13">
    <location>
        <begin position="26"/>
        <end position="36"/>
    </location>
</feature>
<comment type="subcellular location">
    <subcellularLocation>
        <location evidence="1">Cytoplasm</location>
        <location evidence="1">Stress granule</location>
    </subcellularLocation>
    <subcellularLocation>
        <location evidence="2">Nucleus</location>
        <location evidence="2">Nucleolus</location>
    </subcellularLocation>
</comment>
<reference evidence="17" key="2">
    <citation type="submission" date="2025-08" db="UniProtKB">
        <authorList>
            <consortium name="Ensembl"/>
        </authorList>
    </citation>
    <scope>IDENTIFICATION</scope>
</reference>
<evidence type="ECO:0000256" key="7">
    <source>
        <dbReference type="ARBA" id="ARBA00023242"/>
    </source>
</evidence>
<evidence type="ECO:0000256" key="5">
    <source>
        <dbReference type="ARBA" id="ARBA00022843"/>
    </source>
</evidence>
<accession>A0A7N9CR96</accession>
<dbReference type="FunFam" id="1.20.5.390:FF:000005">
    <property type="entry name" value="LINE-1 retrotransposable element ORF1 protein"/>
    <property type="match status" value="1"/>
</dbReference>
<evidence type="ECO:0000256" key="12">
    <source>
        <dbReference type="ARBA" id="ARBA00078321"/>
    </source>
</evidence>
<evidence type="ECO:0000256" key="1">
    <source>
        <dbReference type="ARBA" id="ARBA00004210"/>
    </source>
</evidence>
<dbReference type="Ensembl" id="ENSMFAT00000078118.1">
    <property type="protein sequence ID" value="ENSMFAP00000051765.1"/>
    <property type="gene ID" value="ENSMFAG00000057133.1"/>
</dbReference>
<sequence length="341" mass="39793">MGKKQGRKAGNSKNKSASPPAKEHSSSPATDQSLTENDFDEMREEGFSPSNFSELKEELRSAKKLKILKKVEELMARVINAEKVINEMKEMKTMTREIRDKCTSFSNRLDQLEERVSAIEDQMNEMKREEKPKEKRRKRNEQSLQEVWDYVKRPNLRLIGVPESEGENGTKLENTLQDIIQENFPNPVEQANIQIQEIQRTPQRYSSRRATPRHIIARFTKVEMKEKILRAAREKGRVTHKGKPIRLTADLSAETLQARREWGPVFNILKEKNFKPRISYPAKLSFISEGEIKSFPDKQMLRDFVTTRPALQETLKEALNMERNNRYQPLQNMPKCKDHRG</sequence>
<evidence type="ECO:0000313" key="17">
    <source>
        <dbReference type="Ensembl" id="ENSMFAP00000051765.1"/>
    </source>
</evidence>
<comment type="similarity">
    <text evidence="9">Belongs to the transposase 22 family.</text>
</comment>
<protein>
    <recommendedName>
        <fullName evidence="10">LINE-1 retrotransposable element ORF1 protein</fullName>
    </recommendedName>
    <alternativeName>
        <fullName evidence="11">LINE retrotransposable element 1</fullName>
    </alternativeName>
    <alternativeName>
        <fullName evidence="12">LINE1 retrotransposable element 1</fullName>
    </alternativeName>
</protein>
<evidence type="ECO:0000259" key="14">
    <source>
        <dbReference type="Pfam" id="PF02994"/>
    </source>
</evidence>
<keyword evidence="7" id="KW-0539">Nucleus</keyword>
<feature type="domain" description="L1 transposable element dsRBD-like" evidence="16">
    <location>
        <begin position="253"/>
        <end position="317"/>
    </location>
</feature>
<evidence type="ECO:0000256" key="8">
    <source>
        <dbReference type="ARBA" id="ARBA00060281"/>
    </source>
</evidence>
<dbReference type="InterPro" id="IPR004244">
    <property type="entry name" value="Transposase_22"/>
</dbReference>
<dbReference type="GO" id="GO:0032197">
    <property type="term" value="P:retrotransposition"/>
    <property type="evidence" value="ECO:0007669"/>
    <property type="project" value="UniProtKB-ARBA"/>
</dbReference>
<dbReference type="GO" id="GO:0010494">
    <property type="term" value="C:cytoplasmic stress granule"/>
    <property type="evidence" value="ECO:0007669"/>
    <property type="project" value="UniProtKB-SubCell"/>
</dbReference>
<dbReference type="Gene3D" id="1.20.5.390">
    <property type="entry name" value="L1 transposable element, trimerization domain"/>
    <property type="match status" value="1"/>
</dbReference>
<keyword evidence="3" id="KW-0963">Cytoplasm</keyword>
<reference evidence="17" key="3">
    <citation type="submission" date="2025-09" db="UniProtKB">
        <authorList>
            <consortium name="Ensembl"/>
        </authorList>
    </citation>
    <scope>IDENTIFICATION</scope>
</reference>
<keyword evidence="6" id="KW-0175">Coiled coil</keyword>
<feature type="region of interest" description="Disordered" evidence="13">
    <location>
        <begin position="1"/>
        <end position="55"/>
    </location>
</feature>
<name>A0A7N9CR96_MACFA</name>
<dbReference type="GO" id="GO:0005730">
    <property type="term" value="C:nucleolus"/>
    <property type="evidence" value="ECO:0007669"/>
    <property type="project" value="UniProtKB-SubCell"/>
</dbReference>
<dbReference type="Gene3D" id="3.30.70.1820">
    <property type="entry name" value="L1 transposable element, RRM domain"/>
    <property type="match status" value="1"/>
</dbReference>
<evidence type="ECO:0000256" key="4">
    <source>
        <dbReference type="ARBA" id="ARBA00022741"/>
    </source>
</evidence>
<dbReference type="FunFam" id="3.30.250.20:FF:000005">
    <property type="entry name" value="LINE-1 retrotransposable element ORF1 protein"/>
    <property type="match status" value="1"/>
</dbReference>
<keyword evidence="18" id="KW-1185">Reference proteome</keyword>
<dbReference type="InterPro" id="IPR035301">
    <property type="entry name" value="L1_trimer"/>
</dbReference>
<organism evidence="17 18">
    <name type="scientific">Macaca fascicularis</name>
    <name type="common">Crab-eating macaque</name>
    <name type="synonym">Cynomolgus monkey</name>
    <dbReference type="NCBI Taxonomy" id="9541"/>
    <lineage>
        <taxon>Eukaryota</taxon>
        <taxon>Metazoa</taxon>
        <taxon>Chordata</taxon>
        <taxon>Craniata</taxon>
        <taxon>Vertebrata</taxon>
        <taxon>Euteleostomi</taxon>
        <taxon>Mammalia</taxon>
        <taxon>Eutheria</taxon>
        <taxon>Euarchontoglires</taxon>
        <taxon>Primates</taxon>
        <taxon>Haplorrhini</taxon>
        <taxon>Catarrhini</taxon>
        <taxon>Cercopithecidae</taxon>
        <taxon>Cercopithecinae</taxon>
        <taxon>Macaca</taxon>
    </lineage>
</organism>
<feature type="compositionally biased region" description="Basic and acidic residues" evidence="13">
    <location>
        <begin position="124"/>
        <end position="133"/>
    </location>
</feature>